<evidence type="ECO:0000313" key="2">
    <source>
        <dbReference type="Proteomes" id="UP000472241"/>
    </source>
</evidence>
<evidence type="ECO:0000313" key="1">
    <source>
        <dbReference type="Ensembl" id="ENSLCNP00005020037.1"/>
    </source>
</evidence>
<keyword evidence="2" id="KW-1185">Reference proteome</keyword>
<reference evidence="1" key="1">
    <citation type="submission" date="2025-08" db="UniProtKB">
        <authorList>
            <consortium name="Ensembl"/>
        </authorList>
    </citation>
    <scope>IDENTIFICATION</scope>
</reference>
<sequence>MKVRKLSARNLAYNCCRELTQGRNHTNVESMAEPSPLDQSSQDIRKLLQGRNVLIAWWGSWLHSLGPSRPGHPRSHTLVTQLSLDNHSGGRPSSETCFSGFRRRKLRATATILRFLWAGNG</sequence>
<dbReference type="Proteomes" id="UP000472241">
    <property type="component" value="Unplaced"/>
</dbReference>
<organism evidence="1 2">
    <name type="scientific">Lynx canadensis</name>
    <name type="common">Canada lynx</name>
    <name type="synonym">Felis canadensis</name>
    <dbReference type="NCBI Taxonomy" id="61383"/>
    <lineage>
        <taxon>Eukaryota</taxon>
        <taxon>Metazoa</taxon>
        <taxon>Chordata</taxon>
        <taxon>Craniata</taxon>
        <taxon>Vertebrata</taxon>
        <taxon>Euteleostomi</taxon>
        <taxon>Mammalia</taxon>
        <taxon>Eutheria</taxon>
        <taxon>Laurasiatheria</taxon>
        <taxon>Carnivora</taxon>
        <taxon>Feliformia</taxon>
        <taxon>Felidae</taxon>
        <taxon>Felinae</taxon>
        <taxon>Lynx</taxon>
    </lineage>
</organism>
<dbReference type="AlphaFoldDB" id="A0A667GY51"/>
<protein>
    <submittedName>
        <fullName evidence="1">Uncharacterized protein</fullName>
    </submittedName>
</protein>
<dbReference type="Ensembl" id="ENSLCNT00005022428.1">
    <property type="protein sequence ID" value="ENSLCNP00005020037.1"/>
    <property type="gene ID" value="ENSLCNG00005013086.1"/>
</dbReference>
<proteinExistence type="predicted"/>
<reference evidence="1" key="2">
    <citation type="submission" date="2025-09" db="UniProtKB">
        <authorList>
            <consortium name="Ensembl"/>
        </authorList>
    </citation>
    <scope>IDENTIFICATION</scope>
</reference>
<accession>A0A667GY51</accession>
<name>A0A667GY51_LYNCA</name>